<dbReference type="AlphaFoldDB" id="A0A5Q2MP38"/>
<dbReference type="Proteomes" id="UP000392064">
    <property type="component" value="Chromosome"/>
</dbReference>
<evidence type="ECO:0000313" key="2">
    <source>
        <dbReference type="Proteomes" id="UP000392064"/>
    </source>
</evidence>
<name>A0A5Q2MP38_9ACTN</name>
<organism evidence="1 2">
    <name type="scientific">Aeromicrobium yanjiei</name>
    <dbReference type="NCBI Taxonomy" id="2662028"/>
    <lineage>
        <taxon>Bacteria</taxon>
        <taxon>Bacillati</taxon>
        <taxon>Actinomycetota</taxon>
        <taxon>Actinomycetes</taxon>
        <taxon>Propionibacteriales</taxon>
        <taxon>Nocardioidaceae</taxon>
        <taxon>Aeromicrobium</taxon>
    </lineage>
</organism>
<sequence length="118" mass="12513">MNDPSTPSTAACGLFRPGHSVHWIQARLTRQDPRPHTTVEVLGVTGRVITLGTQRGTINVLNHDPARLSTIVDRHGAAGVLVGRHVLRLGGGFLISVSDDIDAGLGECTSRPSSSDRT</sequence>
<accession>A0A5Q2MP38</accession>
<dbReference type="KEGG" id="aef:GEV26_10900"/>
<evidence type="ECO:0000313" key="1">
    <source>
        <dbReference type="EMBL" id="QGG41830.1"/>
    </source>
</evidence>
<keyword evidence="2" id="KW-1185">Reference proteome</keyword>
<gene>
    <name evidence="1" type="ORF">GEV26_10900</name>
</gene>
<dbReference type="EMBL" id="CP045737">
    <property type="protein sequence ID" value="QGG41830.1"/>
    <property type="molecule type" value="Genomic_DNA"/>
</dbReference>
<protein>
    <submittedName>
        <fullName evidence="1">Uncharacterized protein</fullName>
    </submittedName>
</protein>
<dbReference type="RefSeq" id="WP_153653096.1">
    <property type="nucleotide sequence ID" value="NZ_CP045737.1"/>
</dbReference>
<proteinExistence type="predicted"/>
<reference evidence="1 2" key="1">
    <citation type="submission" date="2019-11" db="EMBL/GenBank/DDBJ databases">
        <authorList>
            <person name="Li J."/>
        </authorList>
    </citation>
    <scope>NUCLEOTIDE SEQUENCE [LARGE SCALE GENOMIC DNA]</scope>
    <source>
        <strain evidence="1 2">MF47</strain>
    </source>
</reference>